<accession>F4LQD0</accession>
<evidence type="ECO:0000313" key="3">
    <source>
        <dbReference type="Proteomes" id="UP000006546"/>
    </source>
</evidence>
<keyword evidence="3" id="KW-1185">Reference proteome</keyword>
<dbReference type="RefSeq" id="WP_013757870.1">
    <property type="nucleotide sequence ID" value="NC_015500.1"/>
</dbReference>
<dbReference type="CDD" id="cd06325">
    <property type="entry name" value="PBP1_ABC_unchar_transporter"/>
    <property type="match status" value="1"/>
</dbReference>
<evidence type="ECO:0000313" key="2">
    <source>
        <dbReference type="EMBL" id="AEE16151.1"/>
    </source>
</evidence>
<dbReference type="KEGG" id="tbe:Trebr_0709"/>
<proteinExistence type="predicted"/>
<dbReference type="Pfam" id="PF04392">
    <property type="entry name" value="ABC_sub_bind"/>
    <property type="match status" value="1"/>
</dbReference>
<dbReference type="AlphaFoldDB" id="F4LQD0"/>
<dbReference type="SUPFAM" id="SSF53822">
    <property type="entry name" value="Periplasmic binding protein-like I"/>
    <property type="match status" value="1"/>
</dbReference>
<name>F4LQD0_TREBD</name>
<dbReference type="PANTHER" id="PTHR35271:SF1">
    <property type="entry name" value="ABC TRANSPORTER, SUBSTRATE-BINDING LIPOPROTEIN"/>
    <property type="match status" value="1"/>
</dbReference>
<dbReference type="OrthoDB" id="9776955at2"/>
<dbReference type="Gene3D" id="3.40.50.2300">
    <property type="match status" value="2"/>
</dbReference>
<sequence>MKKTITKMTAIVLAAALSGSTVFALGQKDAPTGEKVYKIGVVQLVEHVALDASYRGFVDGLAEEGFVDGQNIKIDYQNAQGEQANCVTIAQKLVNDKDDLILAIATPAAQAVANLTRTIPIVITAVTDPASAKLVKSNELPGTNVTGTSDLTPVEAQIKLAKQFVPNLKTIGFLYCSSEQNSKFQIDIAKKACAELGIKYIDATVSNSNEIQQVTQSLIGKVDAIYAPTDNMIAAGMATVAIVANPAKIPVFCGEEGMVVQGGLATYGINYYELGKQTAKQAAAILRDGKKPAEMPIEYLETCDLSVNADTVKAIGIAVPAEIQAQLK</sequence>
<dbReference type="PANTHER" id="PTHR35271">
    <property type="entry name" value="ABC TRANSPORTER, SUBSTRATE-BINDING LIPOPROTEIN-RELATED"/>
    <property type="match status" value="1"/>
</dbReference>
<reference evidence="3" key="1">
    <citation type="submission" date="2011-04" db="EMBL/GenBank/DDBJ databases">
        <title>The complete genome of Treponema brennaborense DSM 12168.</title>
        <authorList>
            <person name="Lucas S."/>
            <person name="Han J."/>
            <person name="Lapidus A."/>
            <person name="Bruce D."/>
            <person name="Goodwin L."/>
            <person name="Pitluck S."/>
            <person name="Peters L."/>
            <person name="Kyrpides N."/>
            <person name="Mavromatis K."/>
            <person name="Ivanova N."/>
            <person name="Mikhailova N."/>
            <person name="Pagani I."/>
            <person name="Teshima H."/>
            <person name="Detter J.C."/>
            <person name="Tapia R."/>
            <person name="Han C."/>
            <person name="Land M."/>
            <person name="Hauser L."/>
            <person name="Markowitz V."/>
            <person name="Cheng J.-F."/>
            <person name="Hugenholtz P."/>
            <person name="Woyke T."/>
            <person name="Wu D."/>
            <person name="Gronow S."/>
            <person name="Wellnitz S."/>
            <person name="Brambilla E."/>
            <person name="Klenk H.-P."/>
            <person name="Eisen J.A."/>
        </authorList>
    </citation>
    <scope>NUCLEOTIDE SEQUENCE [LARGE SCALE GENOMIC DNA]</scope>
    <source>
        <strain evidence="3">DSM 12168 / CIP 105900 / DD5/3</strain>
    </source>
</reference>
<feature type="signal peptide" evidence="1">
    <location>
        <begin position="1"/>
        <end position="24"/>
    </location>
</feature>
<gene>
    <name evidence="2" type="ordered locus">Trebr_0709</name>
</gene>
<keyword evidence="1" id="KW-0732">Signal</keyword>
<dbReference type="STRING" id="906968.Trebr_0709"/>
<dbReference type="HOGENOM" id="CLU_058196_1_0_12"/>
<dbReference type="eggNOG" id="COG2984">
    <property type="taxonomic scope" value="Bacteria"/>
</dbReference>
<dbReference type="Proteomes" id="UP000006546">
    <property type="component" value="Chromosome"/>
</dbReference>
<organism evidence="2 3">
    <name type="scientific">Treponema brennaborense (strain DSM 12168 / CIP 105900 / DD5/3)</name>
    <dbReference type="NCBI Taxonomy" id="906968"/>
    <lineage>
        <taxon>Bacteria</taxon>
        <taxon>Pseudomonadati</taxon>
        <taxon>Spirochaetota</taxon>
        <taxon>Spirochaetia</taxon>
        <taxon>Spirochaetales</taxon>
        <taxon>Treponemataceae</taxon>
        <taxon>Treponema</taxon>
    </lineage>
</organism>
<dbReference type="EMBL" id="CP002696">
    <property type="protein sequence ID" value="AEE16151.1"/>
    <property type="molecule type" value="Genomic_DNA"/>
</dbReference>
<protein>
    <submittedName>
        <fullName evidence="2">ABC transporter substrate binding protein</fullName>
    </submittedName>
</protein>
<dbReference type="InterPro" id="IPR028082">
    <property type="entry name" value="Peripla_BP_I"/>
</dbReference>
<dbReference type="InterPro" id="IPR007487">
    <property type="entry name" value="ABC_transpt-TYRBP-like"/>
</dbReference>
<feature type="chain" id="PRO_5003311112" evidence="1">
    <location>
        <begin position="25"/>
        <end position="328"/>
    </location>
</feature>
<evidence type="ECO:0000256" key="1">
    <source>
        <dbReference type="SAM" id="SignalP"/>
    </source>
</evidence>